<evidence type="ECO:0000256" key="1">
    <source>
        <dbReference type="ARBA" id="ARBA00004245"/>
    </source>
</evidence>
<dbReference type="Pfam" id="PF21711">
    <property type="entry name" value="DCTN5"/>
    <property type="match status" value="1"/>
</dbReference>
<reference evidence="4" key="2">
    <citation type="submission" date="2021-04" db="EMBL/GenBank/DDBJ databases">
        <authorList>
            <person name="Podell S."/>
        </authorList>
    </citation>
    <scope>NUCLEOTIDE SEQUENCE</scope>
    <source>
        <strain evidence="4">Hildebrandi</strain>
    </source>
</reference>
<sequence>MKGSTHTHIGANCEIRSSAIGSMVWIGDNVKIGDRCVIKDNCIIEAGVILGNDTVIPPFTRISVRNPTMYQELPPSMAVQMQEISLDRYSEFKQDQRLRQ</sequence>
<dbReference type="OrthoDB" id="417208at2759"/>
<gene>
    <name evidence="4" type="ORF">IV203_002428</name>
</gene>
<reference evidence="4" key="1">
    <citation type="journal article" date="2021" name="Sci. Rep.">
        <title>Diploid genomic architecture of Nitzschia inconspicua, an elite biomass production diatom.</title>
        <authorList>
            <person name="Oliver A."/>
            <person name="Podell S."/>
            <person name="Pinowska A."/>
            <person name="Traller J.C."/>
            <person name="Smith S.R."/>
            <person name="McClure R."/>
            <person name="Beliaev A."/>
            <person name="Bohutskyi P."/>
            <person name="Hill E.A."/>
            <person name="Rabines A."/>
            <person name="Zheng H."/>
            <person name="Allen L.Z."/>
            <person name="Kuo A."/>
            <person name="Grigoriev I.V."/>
            <person name="Allen A.E."/>
            <person name="Hazlebeck D."/>
            <person name="Allen E.E."/>
        </authorList>
    </citation>
    <scope>NUCLEOTIDE SEQUENCE</scope>
    <source>
        <strain evidence="4">Hildebrandi</strain>
    </source>
</reference>
<accession>A0A9K3P9G8</accession>
<comment type="subcellular location">
    <subcellularLocation>
        <location evidence="1">Cytoplasm</location>
        <location evidence="1">Cytoskeleton</location>
    </subcellularLocation>
</comment>
<evidence type="ECO:0000256" key="3">
    <source>
        <dbReference type="ARBA" id="ARBA00023212"/>
    </source>
</evidence>
<dbReference type="AlphaFoldDB" id="A0A9K3P9G8"/>
<evidence type="ECO:0008006" key="6">
    <source>
        <dbReference type="Google" id="ProtNLM"/>
    </source>
</evidence>
<keyword evidence="5" id="KW-1185">Reference proteome</keyword>
<evidence type="ECO:0000256" key="2">
    <source>
        <dbReference type="ARBA" id="ARBA00022490"/>
    </source>
</evidence>
<organism evidence="4 5">
    <name type="scientific">Nitzschia inconspicua</name>
    <dbReference type="NCBI Taxonomy" id="303405"/>
    <lineage>
        <taxon>Eukaryota</taxon>
        <taxon>Sar</taxon>
        <taxon>Stramenopiles</taxon>
        <taxon>Ochrophyta</taxon>
        <taxon>Bacillariophyta</taxon>
        <taxon>Bacillariophyceae</taxon>
        <taxon>Bacillariophycidae</taxon>
        <taxon>Bacillariales</taxon>
        <taxon>Bacillariaceae</taxon>
        <taxon>Nitzschia</taxon>
    </lineage>
</organism>
<evidence type="ECO:0000313" key="4">
    <source>
        <dbReference type="EMBL" id="KAG7339222.1"/>
    </source>
</evidence>
<proteinExistence type="predicted"/>
<dbReference type="InterPro" id="IPR047125">
    <property type="entry name" value="DCTN5"/>
</dbReference>
<dbReference type="GO" id="GO:0005869">
    <property type="term" value="C:dynactin complex"/>
    <property type="evidence" value="ECO:0007669"/>
    <property type="project" value="TreeGrafter"/>
</dbReference>
<dbReference type="PANTHER" id="PTHR46126:SF1">
    <property type="entry name" value="DYNACTIN SUBUNIT 5"/>
    <property type="match status" value="1"/>
</dbReference>
<dbReference type="EMBL" id="JAGRRH010000038">
    <property type="protein sequence ID" value="KAG7339222.1"/>
    <property type="molecule type" value="Genomic_DNA"/>
</dbReference>
<keyword evidence="3" id="KW-0206">Cytoskeleton</keyword>
<dbReference type="PANTHER" id="PTHR46126">
    <property type="entry name" value="DYNACTIN SUBUNIT 5"/>
    <property type="match status" value="1"/>
</dbReference>
<keyword evidence="2" id="KW-0963">Cytoplasm</keyword>
<evidence type="ECO:0000313" key="5">
    <source>
        <dbReference type="Proteomes" id="UP000693970"/>
    </source>
</evidence>
<name>A0A9K3P9G8_9STRA</name>
<dbReference type="Proteomes" id="UP000693970">
    <property type="component" value="Unassembled WGS sequence"/>
</dbReference>
<protein>
    <recommendedName>
        <fullName evidence="6">Dynactin subunit 6</fullName>
    </recommendedName>
</protein>
<comment type="caution">
    <text evidence="4">The sequence shown here is derived from an EMBL/GenBank/DDBJ whole genome shotgun (WGS) entry which is preliminary data.</text>
</comment>